<dbReference type="Pfam" id="PF13413">
    <property type="entry name" value="HTH_25"/>
    <property type="match status" value="1"/>
</dbReference>
<dbReference type="EMBL" id="JNSJ01000003">
    <property type="protein sequence ID" value="KGA03741.1"/>
    <property type="molecule type" value="Genomic_DNA"/>
</dbReference>
<dbReference type="InterPro" id="IPR025194">
    <property type="entry name" value="RodZ-like_C"/>
</dbReference>
<dbReference type="PANTHER" id="PTHR34475:SF1">
    <property type="entry name" value="CYTOSKELETON PROTEIN RODZ"/>
    <property type="match status" value="1"/>
</dbReference>
<gene>
    <name evidence="3" type="ORF">GM49_0480</name>
</gene>
<dbReference type="InterPro" id="IPR010982">
    <property type="entry name" value="Lambda_DNA-bd_dom_sf"/>
</dbReference>
<proteinExistence type="predicted"/>
<keyword evidence="1" id="KW-0472">Membrane</keyword>
<dbReference type="PANTHER" id="PTHR34475">
    <property type="match status" value="1"/>
</dbReference>
<comment type="caution">
    <text evidence="3">The sequence shown here is derived from an EMBL/GenBank/DDBJ whole genome shotgun (WGS) entry which is preliminary data.</text>
</comment>
<dbReference type="AlphaFoldDB" id="A0A094PP07"/>
<dbReference type="SUPFAM" id="SSF47413">
    <property type="entry name" value="lambda repressor-like DNA-binding domains"/>
    <property type="match status" value="1"/>
</dbReference>
<feature type="domain" description="HTH cro/C1-type" evidence="2">
    <location>
        <begin position="11"/>
        <end position="72"/>
    </location>
</feature>
<evidence type="ECO:0000256" key="1">
    <source>
        <dbReference type="SAM" id="Phobius"/>
    </source>
</evidence>
<feature type="transmembrane region" description="Helical" evidence="1">
    <location>
        <begin position="110"/>
        <end position="132"/>
    </location>
</feature>
<name>A0A094PP07_9ZZZZ</name>
<evidence type="ECO:0000313" key="3">
    <source>
        <dbReference type="EMBL" id="KGA03741.1"/>
    </source>
</evidence>
<evidence type="ECO:0000259" key="2">
    <source>
        <dbReference type="SMART" id="SM00530"/>
    </source>
</evidence>
<dbReference type="InterPro" id="IPR001387">
    <property type="entry name" value="Cro/C1-type_HTH"/>
</dbReference>
<dbReference type="Gene3D" id="1.10.260.40">
    <property type="entry name" value="lambda repressor-like DNA-binding domains"/>
    <property type="match status" value="1"/>
</dbReference>
<reference evidence="3" key="1">
    <citation type="submission" date="2014-05" db="EMBL/GenBank/DDBJ databases">
        <title>Key roles for freshwater Actinobacteria revealed by deep metagenomic sequencing.</title>
        <authorList>
            <person name="Ghai R."/>
            <person name="Mizuno C.M."/>
            <person name="Picazo A."/>
            <person name="Camacho A."/>
            <person name="Rodriguez-Valera F."/>
        </authorList>
    </citation>
    <scope>NUCLEOTIDE SEQUENCE</scope>
</reference>
<keyword evidence="1" id="KW-1133">Transmembrane helix</keyword>
<accession>A0A094PP07</accession>
<dbReference type="Pfam" id="PF13464">
    <property type="entry name" value="RodZ_C"/>
    <property type="match status" value="1"/>
</dbReference>
<protein>
    <recommendedName>
        <fullName evidence="2">HTH cro/C1-type domain-containing protein</fullName>
    </recommendedName>
</protein>
<dbReference type="SMART" id="SM00530">
    <property type="entry name" value="HTH_XRE"/>
    <property type="match status" value="1"/>
</dbReference>
<dbReference type="InterPro" id="IPR050400">
    <property type="entry name" value="Bact_Cytoskel_RodZ"/>
</dbReference>
<organism evidence="3">
    <name type="scientific">freshwater metagenome</name>
    <dbReference type="NCBI Taxonomy" id="449393"/>
    <lineage>
        <taxon>unclassified sequences</taxon>
        <taxon>metagenomes</taxon>
        <taxon>ecological metagenomes</taxon>
    </lineage>
</organism>
<keyword evidence="1" id="KW-0812">Transmembrane</keyword>
<dbReference type="CDD" id="cd00093">
    <property type="entry name" value="HTH_XRE"/>
    <property type="match status" value="1"/>
</dbReference>
<sequence length="249" mass="25830">MSLENLTLGTEIRDARESAGFSVAKIAEITRIRETLIKDIESDQFESCGGNAYARGHIRTIAKVLNLNADLLIEKFAQTTGDFDRPMVDLLEESNVIKQRAPRPAISFKALASVAAGVVALLIAVPAVISLFPNDTTSPLAPSSQGLAPSTTEQNSQVVASATSGVSLVVSGISGKSWIGIQDASGAQIFSGSIKAGEVKSFSEDQLIHTVIGNAAAVSLNVNGQEIGTPGGVGEVVHLSFTPNGSNNG</sequence>
<dbReference type="GO" id="GO:0003677">
    <property type="term" value="F:DNA binding"/>
    <property type="evidence" value="ECO:0007669"/>
    <property type="project" value="InterPro"/>
</dbReference>